<dbReference type="Proteomes" id="UP000028719">
    <property type="component" value="Unassembled WGS sequence"/>
</dbReference>
<sequence>MLQWSVQSVAALGLSEKHKFYHKFLFCLVGREVLPMLNFLPFYNQACLKHLMYNKNRRFNEVKRQKSFLNTLVILRFQLCEYQVHRSFMKIFDFLLKCPY</sequence>
<evidence type="ECO:0000313" key="1">
    <source>
        <dbReference type="EMBL" id="KFF24414.1"/>
    </source>
</evidence>
<gene>
    <name evidence="1" type="ORF">IW16_18975</name>
</gene>
<comment type="caution">
    <text evidence="1">The sequence shown here is derived from an EMBL/GenBank/DDBJ whole genome shotgun (WGS) entry which is preliminary data.</text>
</comment>
<protein>
    <submittedName>
        <fullName evidence="1">Uncharacterized protein</fullName>
    </submittedName>
</protein>
<reference evidence="1 2" key="1">
    <citation type="submission" date="2014-07" db="EMBL/GenBank/DDBJ databases">
        <title>Genome of Chryseobacterium vrystaatense LMG 22846.</title>
        <authorList>
            <person name="Pipes S.E."/>
            <person name="Stropko S.J."/>
            <person name="Newman J.D."/>
        </authorList>
    </citation>
    <scope>NUCLEOTIDE SEQUENCE [LARGE SCALE GENOMIC DNA]</scope>
    <source>
        <strain evidence="1 2">LMG 22846</strain>
    </source>
</reference>
<name>A0ABR4UIC2_9FLAO</name>
<accession>A0ABR4UIC2</accession>
<organism evidence="1 2">
    <name type="scientific">Chryseobacterium vrystaatense</name>
    <dbReference type="NCBI Taxonomy" id="307480"/>
    <lineage>
        <taxon>Bacteria</taxon>
        <taxon>Pseudomonadati</taxon>
        <taxon>Bacteroidota</taxon>
        <taxon>Flavobacteriia</taxon>
        <taxon>Flavobacteriales</taxon>
        <taxon>Weeksellaceae</taxon>
        <taxon>Chryseobacterium group</taxon>
        <taxon>Chryseobacterium</taxon>
    </lineage>
</organism>
<proteinExistence type="predicted"/>
<evidence type="ECO:0000313" key="2">
    <source>
        <dbReference type="Proteomes" id="UP000028719"/>
    </source>
</evidence>
<keyword evidence="2" id="KW-1185">Reference proteome</keyword>
<dbReference type="EMBL" id="JPRI01000008">
    <property type="protein sequence ID" value="KFF24414.1"/>
    <property type="molecule type" value="Genomic_DNA"/>
</dbReference>